<sequence>MSEEKKASMARYLIPLFIFVILVGFFAVGLNRDPRLVPSPLVNKPAPAFSTASLEQPDRVLDPQLFRQHKVSLFNVWASWCVSCRQEHPFLLEVAKSGRVPIYGLNYKDERADALNWLGALGNPYTASVYDHEGKVGIDWGVYGVPETFVVDGKGIIRHKHVGPVSPQVWQDELLPLIERIENEAG</sequence>
<dbReference type="PROSITE" id="PS51352">
    <property type="entry name" value="THIOREDOXIN_2"/>
    <property type="match status" value="1"/>
</dbReference>
<dbReference type="InterPro" id="IPR050553">
    <property type="entry name" value="Thioredoxin_ResA/DsbE_sf"/>
</dbReference>
<dbReference type="InterPro" id="IPR013740">
    <property type="entry name" value="Redoxin"/>
</dbReference>
<evidence type="ECO:0000313" key="9">
    <source>
        <dbReference type="Proteomes" id="UP000252707"/>
    </source>
</evidence>
<evidence type="ECO:0000256" key="6">
    <source>
        <dbReference type="SAM" id="Phobius"/>
    </source>
</evidence>
<dbReference type="Proteomes" id="UP000252707">
    <property type="component" value="Unassembled WGS sequence"/>
</dbReference>
<proteinExistence type="inferred from homology"/>
<keyword evidence="5" id="KW-0676">Redox-active center</keyword>
<comment type="caution">
    <text evidence="8">The sequence shown here is derived from an EMBL/GenBank/DDBJ whole genome shotgun (WGS) entry which is preliminary data.</text>
</comment>
<dbReference type="SUPFAM" id="SSF52833">
    <property type="entry name" value="Thioredoxin-like"/>
    <property type="match status" value="1"/>
</dbReference>
<dbReference type="GO" id="GO:0005886">
    <property type="term" value="C:plasma membrane"/>
    <property type="evidence" value="ECO:0007669"/>
    <property type="project" value="UniProtKB-SubCell"/>
</dbReference>
<name>A0A369CF80_9GAMM</name>
<dbReference type="GO" id="GO:0017004">
    <property type="term" value="P:cytochrome complex assembly"/>
    <property type="evidence" value="ECO:0007669"/>
    <property type="project" value="UniProtKB-KW"/>
</dbReference>
<dbReference type="NCBIfam" id="TIGR00385">
    <property type="entry name" value="dsbE"/>
    <property type="match status" value="1"/>
</dbReference>
<evidence type="ECO:0000313" key="8">
    <source>
        <dbReference type="EMBL" id="RCX32211.1"/>
    </source>
</evidence>
<dbReference type="Pfam" id="PF08534">
    <property type="entry name" value="Redoxin"/>
    <property type="match status" value="1"/>
</dbReference>
<accession>A0A369CF80</accession>
<reference evidence="8 9" key="1">
    <citation type="submission" date="2018-07" db="EMBL/GenBank/DDBJ databases">
        <title>Genomic Encyclopedia of Type Strains, Phase IV (KMG-IV): sequencing the most valuable type-strain genomes for metagenomic binning, comparative biology and taxonomic classification.</title>
        <authorList>
            <person name="Goeker M."/>
        </authorList>
    </citation>
    <scope>NUCLEOTIDE SEQUENCE [LARGE SCALE GENOMIC DNA]</scope>
    <source>
        <strain evidence="8 9">DSM 26407</strain>
    </source>
</reference>
<evidence type="ECO:0000259" key="7">
    <source>
        <dbReference type="PROSITE" id="PS51352"/>
    </source>
</evidence>
<feature type="transmembrane region" description="Helical" evidence="6">
    <location>
        <begin position="12"/>
        <end position="30"/>
    </location>
</feature>
<comment type="subcellular location">
    <subcellularLocation>
        <location evidence="1">Cell inner membrane</location>
        <topology evidence="1">Single-pass membrane protein</topology>
        <orientation evidence="1">Periplasmic side</orientation>
    </subcellularLocation>
</comment>
<dbReference type="AlphaFoldDB" id="A0A369CF80"/>
<dbReference type="InterPro" id="IPR004799">
    <property type="entry name" value="Periplasmic_diS_OxRdtase_DsbE"/>
</dbReference>
<dbReference type="GO" id="GO:0030288">
    <property type="term" value="C:outer membrane-bounded periplasmic space"/>
    <property type="evidence" value="ECO:0007669"/>
    <property type="project" value="InterPro"/>
</dbReference>
<comment type="similarity">
    <text evidence="2">Belongs to the thioredoxin family. DsbE subfamily.</text>
</comment>
<keyword evidence="6" id="KW-1133">Transmembrane helix</keyword>
<evidence type="ECO:0000256" key="1">
    <source>
        <dbReference type="ARBA" id="ARBA00004383"/>
    </source>
</evidence>
<keyword evidence="6" id="KW-0812">Transmembrane</keyword>
<evidence type="ECO:0000256" key="5">
    <source>
        <dbReference type="ARBA" id="ARBA00023284"/>
    </source>
</evidence>
<protein>
    <submittedName>
        <fullName evidence="8">Cytochrome c biogenesis protein CcmG/thiol:disulfide interchange protein DsbE</fullName>
    </submittedName>
</protein>
<keyword evidence="9" id="KW-1185">Reference proteome</keyword>
<feature type="domain" description="Thioredoxin" evidence="7">
    <location>
        <begin position="40"/>
        <end position="183"/>
    </location>
</feature>
<evidence type="ECO:0000256" key="4">
    <source>
        <dbReference type="ARBA" id="ARBA00023157"/>
    </source>
</evidence>
<evidence type="ECO:0000256" key="3">
    <source>
        <dbReference type="ARBA" id="ARBA00022748"/>
    </source>
</evidence>
<dbReference type="CDD" id="cd03010">
    <property type="entry name" value="TlpA_like_DsbE"/>
    <property type="match status" value="1"/>
</dbReference>
<keyword evidence="6" id="KW-0472">Membrane</keyword>
<keyword evidence="4" id="KW-1015">Disulfide bond</keyword>
<dbReference type="InterPro" id="IPR036249">
    <property type="entry name" value="Thioredoxin-like_sf"/>
</dbReference>
<evidence type="ECO:0000256" key="2">
    <source>
        <dbReference type="ARBA" id="ARBA00007758"/>
    </source>
</evidence>
<dbReference type="EMBL" id="QPJY01000002">
    <property type="protein sequence ID" value="RCX32211.1"/>
    <property type="molecule type" value="Genomic_DNA"/>
</dbReference>
<dbReference type="PANTHER" id="PTHR42852:SF6">
    <property type="entry name" value="THIOL:DISULFIDE INTERCHANGE PROTEIN DSBE"/>
    <property type="match status" value="1"/>
</dbReference>
<keyword evidence="3" id="KW-0201">Cytochrome c-type biogenesis</keyword>
<dbReference type="PANTHER" id="PTHR42852">
    <property type="entry name" value="THIOL:DISULFIDE INTERCHANGE PROTEIN DSBE"/>
    <property type="match status" value="1"/>
</dbReference>
<dbReference type="Gene3D" id="3.40.30.10">
    <property type="entry name" value="Glutaredoxin"/>
    <property type="match status" value="1"/>
</dbReference>
<organism evidence="8 9">
    <name type="scientific">Thioalbus denitrificans</name>
    <dbReference type="NCBI Taxonomy" id="547122"/>
    <lineage>
        <taxon>Bacteria</taxon>
        <taxon>Pseudomonadati</taxon>
        <taxon>Pseudomonadota</taxon>
        <taxon>Gammaproteobacteria</taxon>
        <taxon>Chromatiales</taxon>
        <taxon>Ectothiorhodospiraceae</taxon>
        <taxon>Thioalbus</taxon>
    </lineage>
</organism>
<dbReference type="RefSeq" id="WP_245937210.1">
    <property type="nucleotide sequence ID" value="NZ_QPJY01000002.1"/>
</dbReference>
<dbReference type="InterPro" id="IPR013766">
    <property type="entry name" value="Thioredoxin_domain"/>
</dbReference>
<gene>
    <name evidence="8" type="ORF">DFQ59_102571</name>
</gene>
<dbReference type="GO" id="GO:0015036">
    <property type="term" value="F:disulfide oxidoreductase activity"/>
    <property type="evidence" value="ECO:0007669"/>
    <property type="project" value="InterPro"/>
</dbReference>